<evidence type="ECO:0000313" key="2">
    <source>
        <dbReference type="Proteomes" id="UP000597444"/>
    </source>
</evidence>
<evidence type="ECO:0000313" key="1">
    <source>
        <dbReference type="EMBL" id="GHO98771.1"/>
    </source>
</evidence>
<organism evidence="1 2">
    <name type="scientific">Reticulibacter mediterranei</name>
    <dbReference type="NCBI Taxonomy" id="2778369"/>
    <lineage>
        <taxon>Bacteria</taxon>
        <taxon>Bacillati</taxon>
        <taxon>Chloroflexota</taxon>
        <taxon>Ktedonobacteria</taxon>
        <taxon>Ktedonobacterales</taxon>
        <taxon>Reticulibacteraceae</taxon>
        <taxon>Reticulibacter</taxon>
    </lineage>
</organism>
<dbReference type="RefSeq" id="WP_236065204.1">
    <property type="nucleotide sequence ID" value="NZ_BNJK01000002.1"/>
</dbReference>
<comment type="caution">
    <text evidence="1">The sequence shown here is derived from an EMBL/GenBank/DDBJ whole genome shotgun (WGS) entry which is preliminary data.</text>
</comment>
<name>A0A8J3IQ93_9CHLR</name>
<keyword evidence="2" id="KW-1185">Reference proteome</keyword>
<sequence>MQLATCKARGAIIDETVTSPALVSQDNAGVAVPSQEDTLQASDTMSIRV</sequence>
<accession>A0A8J3IQ93</accession>
<reference evidence="1" key="1">
    <citation type="submission" date="2020-10" db="EMBL/GenBank/DDBJ databases">
        <title>Taxonomic study of unclassified bacteria belonging to the class Ktedonobacteria.</title>
        <authorList>
            <person name="Yabe S."/>
            <person name="Wang C.M."/>
            <person name="Zheng Y."/>
            <person name="Sakai Y."/>
            <person name="Cavaletti L."/>
            <person name="Monciardini P."/>
            <person name="Donadio S."/>
        </authorList>
    </citation>
    <scope>NUCLEOTIDE SEQUENCE</scope>
    <source>
        <strain evidence="1">ID150040</strain>
    </source>
</reference>
<proteinExistence type="predicted"/>
<dbReference type="AlphaFoldDB" id="A0A8J3IQ93"/>
<dbReference type="Proteomes" id="UP000597444">
    <property type="component" value="Unassembled WGS sequence"/>
</dbReference>
<dbReference type="EMBL" id="BNJK01000002">
    <property type="protein sequence ID" value="GHO98771.1"/>
    <property type="molecule type" value="Genomic_DNA"/>
</dbReference>
<gene>
    <name evidence="1" type="ORF">KSF_088190</name>
</gene>
<protein>
    <submittedName>
        <fullName evidence="1">Uncharacterized protein</fullName>
    </submittedName>
</protein>